<dbReference type="GO" id="GO:0003866">
    <property type="term" value="F:3-phosphoshikimate 1-carboxyvinyltransferase activity"/>
    <property type="evidence" value="ECO:0007669"/>
    <property type="project" value="TreeGrafter"/>
</dbReference>
<keyword evidence="1" id="KW-0808">Transferase</keyword>
<evidence type="ECO:0000256" key="1">
    <source>
        <dbReference type="ARBA" id="ARBA00022679"/>
    </source>
</evidence>
<dbReference type="GO" id="GO:0009423">
    <property type="term" value="P:chorismate biosynthetic process"/>
    <property type="evidence" value="ECO:0007669"/>
    <property type="project" value="TreeGrafter"/>
</dbReference>
<name>A0AAE3P509_9BACT</name>
<dbReference type="EMBL" id="JAPHEG010000003">
    <property type="protein sequence ID" value="MDF2953433.1"/>
    <property type="molecule type" value="Genomic_DNA"/>
</dbReference>
<sequence>MKVQEIKPLEKFEKISLKLPTSKSLTQRALICSALAEGVSKIIEPLKSEDTLLLKSALENIGIKIEEKGNVWEVEGRWPPLLSGKRVFLGNNGTGARFFIALASLGRGSYVEIYGKPRLHERPMGPLIESLSKLSANIECLEKEGFLPVKIKESHVISQDIFLPGNISSQFISALLLIGPYLPKGLKLIVEGDLVSKAYIDLTLDVMKAFGVEVKFHENIFEVPNSSYRPTIYEVE</sequence>
<dbReference type="Pfam" id="PF00275">
    <property type="entry name" value="EPSP_synthase"/>
    <property type="match status" value="1"/>
</dbReference>
<dbReference type="InterPro" id="IPR013792">
    <property type="entry name" value="RNA3'P_cycl/enolpyr_Trfase_a/b"/>
</dbReference>
<dbReference type="Gene3D" id="3.65.10.10">
    <property type="entry name" value="Enolpyruvate transferase domain"/>
    <property type="match status" value="1"/>
</dbReference>
<reference evidence="3" key="1">
    <citation type="submission" date="2022-11" db="EMBL/GenBank/DDBJ databases">
        <title>Candidatus Alkanophaga archaea from heated hydrothermal vent sediment oxidize petroleum alkanes.</title>
        <authorList>
            <person name="Zehnle H."/>
            <person name="Laso-Perez R."/>
            <person name="Lipp J."/>
            <person name="Teske A."/>
            <person name="Wegener G."/>
        </authorList>
    </citation>
    <scope>NUCLEOTIDE SEQUENCE</scope>
    <source>
        <strain evidence="3">MCA70</strain>
    </source>
</reference>
<organism evidence="3 4">
    <name type="scientific">Candidatus Thermodesulfobacterium syntrophicum</name>
    <dbReference type="NCBI Taxonomy" id="3060442"/>
    <lineage>
        <taxon>Bacteria</taxon>
        <taxon>Pseudomonadati</taxon>
        <taxon>Thermodesulfobacteriota</taxon>
        <taxon>Thermodesulfobacteria</taxon>
        <taxon>Thermodesulfobacteriales</taxon>
        <taxon>Thermodesulfobacteriaceae</taxon>
        <taxon>Thermodesulfobacterium</taxon>
    </lineage>
</organism>
<gene>
    <name evidence="3" type="ORF">OD816_000678</name>
</gene>
<dbReference type="PANTHER" id="PTHR21090">
    <property type="entry name" value="AROM/DEHYDROQUINATE SYNTHASE"/>
    <property type="match status" value="1"/>
</dbReference>
<accession>A0AAE3P509</accession>
<dbReference type="InterPro" id="IPR036968">
    <property type="entry name" value="Enolpyruvate_Tfrase_sf"/>
</dbReference>
<dbReference type="Proteomes" id="UP001144110">
    <property type="component" value="Unassembled WGS sequence"/>
</dbReference>
<feature type="domain" description="Enolpyruvate transferase" evidence="2">
    <location>
        <begin position="16"/>
        <end position="223"/>
    </location>
</feature>
<dbReference type="AlphaFoldDB" id="A0AAE3P509"/>
<evidence type="ECO:0000259" key="2">
    <source>
        <dbReference type="Pfam" id="PF00275"/>
    </source>
</evidence>
<dbReference type="PANTHER" id="PTHR21090:SF5">
    <property type="entry name" value="PENTAFUNCTIONAL AROM POLYPEPTIDE"/>
    <property type="match status" value="1"/>
</dbReference>
<feature type="non-terminal residue" evidence="3">
    <location>
        <position position="236"/>
    </location>
</feature>
<evidence type="ECO:0000313" key="3">
    <source>
        <dbReference type="EMBL" id="MDF2953433.1"/>
    </source>
</evidence>
<evidence type="ECO:0000313" key="4">
    <source>
        <dbReference type="Proteomes" id="UP001144110"/>
    </source>
</evidence>
<comment type="caution">
    <text evidence="3">The sequence shown here is derived from an EMBL/GenBank/DDBJ whole genome shotgun (WGS) entry which is preliminary data.</text>
</comment>
<proteinExistence type="predicted"/>
<protein>
    <submittedName>
        <fullName evidence="3">5-enolpyruvylshikimate-3-phosphate synthase</fullName>
    </submittedName>
</protein>
<dbReference type="InterPro" id="IPR001986">
    <property type="entry name" value="Enolpyruvate_Tfrase_dom"/>
</dbReference>
<dbReference type="SUPFAM" id="SSF55205">
    <property type="entry name" value="EPT/RTPC-like"/>
    <property type="match status" value="1"/>
</dbReference>